<evidence type="ECO:0008006" key="4">
    <source>
        <dbReference type="Google" id="ProtNLM"/>
    </source>
</evidence>
<dbReference type="OrthoDB" id="886977at2"/>
<feature type="compositionally biased region" description="Basic and acidic residues" evidence="1">
    <location>
        <begin position="141"/>
        <end position="155"/>
    </location>
</feature>
<dbReference type="RefSeq" id="WP_070739853.1">
    <property type="nucleotide sequence ID" value="NZ_MDZA01000020.1"/>
</dbReference>
<dbReference type="Gene3D" id="1.10.287.700">
    <property type="entry name" value="Helix hairpin bin"/>
    <property type="match status" value="1"/>
</dbReference>
<accession>A0A1G1TMA2</accession>
<feature type="compositionally biased region" description="Low complexity" evidence="1">
    <location>
        <begin position="12"/>
        <end position="22"/>
    </location>
</feature>
<name>A0A1G1TMA2_9BACT</name>
<comment type="caution">
    <text evidence="2">The sequence shown here is derived from an EMBL/GenBank/DDBJ whole genome shotgun (WGS) entry which is preliminary data.</text>
</comment>
<feature type="region of interest" description="Disordered" evidence="1">
    <location>
        <begin position="136"/>
        <end position="155"/>
    </location>
</feature>
<organism evidence="2 3">
    <name type="scientific">Hymenobacter coccineus</name>
    <dbReference type="NCBI Taxonomy" id="1908235"/>
    <lineage>
        <taxon>Bacteria</taxon>
        <taxon>Pseudomonadati</taxon>
        <taxon>Bacteroidota</taxon>
        <taxon>Cytophagia</taxon>
        <taxon>Cytophagales</taxon>
        <taxon>Hymenobacteraceae</taxon>
        <taxon>Hymenobacter</taxon>
    </lineage>
</organism>
<feature type="region of interest" description="Disordered" evidence="1">
    <location>
        <begin position="1"/>
        <end position="73"/>
    </location>
</feature>
<sequence>MRSSSHQDADDAANAATDAANTVASKATDAANTVADKATDGANTVAGKATDAANTASQKLEDTADAVSQKVGDAVDQGKDWLQSIDVDQLLEQIPQPLRDLGSQVVARVRSLSPTQQIAGGAILAFSIGLLTTHSSRKARHADAKAGKKYRAKYD</sequence>
<protein>
    <recommendedName>
        <fullName evidence="4">DUF3618 domain-containing protein</fullName>
    </recommendedName>
</protein>
<reference evidence="2 3" key="1">
    <citation type="submission" date="2016-08" db="EMBL/GenBank/DDBJ databases">
        <title>Hymenobacter coccineus sp. nov., Hymenobacter lapidarius sp. nov. and Hymenobacter glacialis sp. nov., isolated from Antarctic soil.</title>
        <authorList>
            <person name="Sedlacek I."/>
            <person name="Kralova S."/>
            <person name="Kyrova K."/>
            <person name="Maslanova I."/>
            <person name="Stankova E."/>
            <person name="Vrbovska V."/>
            <person name="Nemec M."/>
            <person name="Bartak M."/>
            <person name="Svec P."/>
            <person name="Busse H.-J."/>
            <person name="Pantucek R."/>
        </authorList>
    </citation>
    <scope>NUCLEOTIDE SEQUENCE [LARGE SCALE GENOMIC DNA]</scope>
    <source>
        <strain evidence="2 3">CCM 8649</strain>
    </source>
</reference>
<dbReference type="AlphaFoldDB" id="A0A1G1TMA2"/>
<keyword evidence="3" id="KW-1185">Reference proteome</keyword>
<dbReference type="EMBL" id="MDZA01000020">
    <property type="protein sequence ID" value="OGX92004.1"/>
    <property type="molecule type" value="Genomic_DNA"/>
</dbReference>
<dbReference type="Proteomes" id="UP000177506">
    <property type="component" value="Unassembled WGS sequence"/>
</dbReference>
<gene>
    <name evidence="2" type="ORF">BEN49_17745</name>
</gene>
<evidence type="ECO:0000313" key="3">
    <source>
        <dbReference type="Proteomes" id="UP000177506"/>
    </source>
</evidence>
<evidence type="ECO:0000313" key="2">
    <source>
        <dbReference type="EMBL" id="OGX92004.1"/>
    </source>
</evidence>
<proteinExistence type="predicted"/>
<evidence type="ECO:0000256" key="1">
    <source>
        <dbReference type="SAM" id="MobiDB-lite"/>
    </source>
</evidence>